<feature type="region of interest" description="Disordered" evidence="1">
    <location>
        <begin position="1"/>
        <end position="255"/>
    </location>
</feature>
<dbReference type="EMBL" id="JAPZBO010000001">
    <property type="protein sequence ID" value="KAJ5330781.1"/>
    <property type="molecule type" value="Genomic_DNA"/>
</dbReference>
<dbReference type="Pfam" id="PF00730">
    <property type="entry name" value="HhH-GPD"/>
    <property type="match status" value="1"/>
</dbReference>
<name>A0A9W9QBU3_9EURO</name>
<dbReference type="AlphaFoldDB" id="A0A9W9QBU3"/>
<dbReference type="SMART" id="SM00478">
    <property type="entry name" value="ENDO3c"/>
    <property type="match status" value="1"/>
</dbReference>
<protein>
    <recommendedName>
        <fullName evidence="2">HhH-GPD domain-containing protein</fullName>
    </recommendedName>
</protein>
<dbReference type="PANTHER" id="PTHR47203:SF1">
    <property type="entry name" value="HYPOTHETICAL BASE EXCISION DNA REPAIR PROTEIN (EUROFUNG)"/>
    <property type="match status" value="1"/>
</dbReference>
<feature type="compositionally biased region" description="Basic and acidic residues" evidence="1">
    <location>
        <begin position="389"/>
        <end position="404"/>
    </location>
</feature>
<reference evidence="3" key="2">
    <citation type="journal article" date="2023" name="IMA Fungus">
        <title>Comparative genomic study of the Penicillium genus elucidates a diverse pangenome and 15 lateral gene transfer events.</title>
        <authorList>
            <person name="Petersen C."/>
            <person name="Sorensen T."/>
            <person name="Nielsen M.R."/>
            <person name="Sondergaard T.E."/>
            <person name="Sorensen J.L."/>
            <person name="Fitzpatrick D.A."/>
            <person name="Frisvad J.C."/>
            <person name="Nielsen K.L."/>
        </authorList>
    </citation>
    <scope>NUCLEOTIDE SEQUENCE</scope>
    <source>
        <strain evidence="3">IBT 21472</strain>
    </source>
</reference>
<feature type="region of interest" description="Disordered" evidence="1">
    <location>
        <begin position="389"/>
        <end position="411"/>
    </location>
</feature>
<feature type="region of interest" description="Disordered" evidence="1">
    <location>
        <begin position="550"/>
        <end position="621"/>
    </location>
</feature>
<feature type="compositionally biased region" description="Basic and acidic residues" evidence="1">
    <location>
        <begin position="611"/>
        <end position="621"/>
    </location>
</feature>
<feature type="compositionally biased region" description="Basic and acidic residues" evidence="1">
    <location>
        <begin position="163"/>
        <end position="172"/>
    </location>
</feature>
<dbReference type="GO" id="GO:0006285">
    <property type="term" value="P:base-excision repair, AP site formation"/>
    <property type="evidence" value="ECO:0007669"/>
    <property type="project" value="UniProtKB-ARBA"/>
</dbReference>
<dbReference type="InterPro" id="IPR023170">
    <property type="entry name" value="HhH_base_excis_C"/>
</dbReference>
<evidence type="ECO:0000259" key="2">
    <source>
        <dbReference type="SMART" id="SM00478"/>
    </source>
</evidence>
<feature type="compositionally biased region" description="Polar residues" evidence="1">
    <location>
        <begin position="42"/>
        <end position="76"/>
    </location>
</feature>
<dbReference type="InterPro" id="IPR011257">
    <property type="entry name" value="DNA_glycosylase"/>
</dbReference>
<feature type="compositionally biased region" description="Polar residues" evidence="1">
    <location>
        <begin position="592"/>
        <end position="610"/>
    </location>
</feature>
<reference evidence="3" key="1">
    <citation type="submission" date="2022-12" db="EMBL/GenBank/DDBJ databases">
        <authorList>
            <person name="Petersen C."/>
        </authorList>
    </citation>
    <scope>NUCLEOTIDE SEQUENCE</scope>
    <source>
        <strain evidence="3">IBT 21472</strain>
    </source>
</reference>
<accession>A0A9W9QBU3</accession>
<comment type="caution">
    <text evidence="3">The sequence shown here is derived from an EMBL/GenBank/DDBJ whole genome shotgun (WGS) entry which is preliminary data.</text>
</comment>
<dbReference type="Gene3D" id="1.10.1670.10">
    <property type="entry name" value="Helix-hairpin-Helix base-excision DNA repair enzymes (C-terminal)"/>
    <property type="match status" value="1"/>
</dbReference>
<feature type="compositionally biased region" description="Basic residues" evidence="1">
    <location>
        <begin position="112"/>
        <end position="140"/>
    </location>
</feature>
<evidence type="ECO:0000313" key="3">
    <source>
        <dbReference type="EMBL" id="KAJ5330781.1"/>
    </source>
</evidence>
<dbReference type="Proteomes" id="UP001147746">
    <property type="component" value="Unassembled WGS sequence"/>
</dbReference>
<evidence type="ECO:0000256" key="1">
    <source>
        <dbReference type="SAM" id="MobiDB-lite"/>
    </source>
</evidence>
<dbReference type="SUPFAM" id="SSF48150">
    <property type="entry name" value="DNA-glycosylase"/>
    <property type="match status" value="1"/>
</dbReference>
<organism evidence="3 4">
    <name type="scientific">Penicillium atrosanguineum</name>
    <dbReference type="NCBI Taxonomy" id="1132637"/>
    <lineage>
        <taxon>Eukaryota</taxon>
        <taxon>Fungi</taxon>
        <taxon>Dikarya</taxon>
        <taxon>Ascomycota</taxon>
        <taxon>Pezizomycotina</taxon>
        <taxon>Eurotiomycetes</taxon>
        <taxon>Eurotiomycetidae</taxon>
        <taxon>Eurotiales</taxon>
        <taxon>Aspergillaceae</taxon>
        <taxon>Penicillium</taxon>
    </lineage>
</organism>
<keyword evidence="4" id="KW-1185">Reference proteome</keyword>
<dbReference type="Gene3D" id="1.10.340.30">
    <property type="entry name" value="Hypothetical protein, domain 2"/>
    <property type="match status" value="1"/>
</dbReference>
<gene>
    <name evidence="3" type="ORF">N7476_000564</name>
</gene>
<proteinExistence type="predicted"/>
<dbReference type="InterPro" id="IPR003265">
    <property type="entry name" value="HhH-GPD_domain"/>
</dbReference>
<dbReference type="PANTHER" id="PTHR47203">
    <property type="match status" value="1"/>
</dbReference>
<sequence length="621" mass="66846">MGDLESPAGPKGSAIPSDDFTPVTTPADFERRRSARIPTAKFPNSDSKELLSSNAMSPGKQSSELPSATSGDSIETTAKPEAPADARDSLSPLVHEPVVSSLKRGRSTPAAKKIHAPKARTKSTAKSTKAKKAVTPKKPSKAKETIRRAAVRNSPNEVAQKSIKSEASDELPHNLGKFSGTLPADNVPGGPPDGFNKENQGVDATISNNPPADLQSVDADAPTAPVKQDPEEAGEDDSTPVKKPRTSYGLTTGKTPFPTFKQPTVAQCEEVNRLLTVAHGQVTVPKTIPEPSLTVTGCGEVPSVLDALIRTILSANTTSRNSSLAFEGLVTRFGILSEGIGKGSVNWNAVRQASLDDIFKAIERGGMGKIKSKTLKKLLDQVYEENQERMKDLDTKERSTDVKEPNMLPQKTEQEKEYRHACADQHFLSLDHVHKLSTPEAIAALVKYHGIGPKTAACVCLFCLQRPCFAVDTHIFRLCKWLGWLPPNANEVTAFSHLEVRIPNHLKYSLHKLLITHGKTCPRCRAGTGESSVNWHHGCEIEHLVERTGARKGNPASIKGSDALSKAGDKRKRSTATSSATKSKKREISVSIAPTTSSRKNPARNASAQSKDMKESPASDS</sequence>
<evidence type="ECO:0000313" key="4">
    <source>
        <dbReference type="Proteomes" id="UP001147746"/>
    </source>
</evidence>
<feature type="domain" description="HhH-GPD" evidence="2">
    <location>
        <begin position="313"/>
        <end position="520"/>
    </location>
</feature>
<dbReference type="GO" id="GO:0000702">
    <property type="term" value="F:oxidized base lesion DNA N-glycosylase activity"/>
    <property type="evidence" value="ECO:0007669"/>
    <property type="project" value="UniProtKB-ARBA"/>
</dbReference>
<dbReference type="CDD" id="cd00056">
    <property type="entry name" value="ENDO3c"/>
    <property type="match status" value="1"/>
</dbReference>